<organism evidence="2 3">
    <name type="scientific">Methanoregula formicica (strain DSM 22288 / NBRC 105244 / SMSP)</name>
    <dbReference type="NCBI Taxonomy" id="593750"/>
    <lineage>
        <taxon>Archaea</taxon>
        <taxon>Methanobacteriati</taxon>
        <taxon>Methanobacteriota</taxon>
        <taxon>Stenosarchaea group</taxon>
        <taxon>Methanomicrobia</taxon>
        <taxon>Methanomicrobiales</taxon>
        <taxon>Methanoregulaceae</taxon>
        <taxon>Methanoregula</taxon>
    </lineage>
</organism>
<dbReference type="AlphaFoldDB" id="L0HH74"/>
<dbReference type="KEGG" id="mfo:Metfor_1396"/>
<name>L0HH74_METFS</name>
<dbReference type="RefSeq" id="WP_015285397.1">
    <property type="nucleotide sequence ID" value="NC_019943.1"/>
</dbReference>
<gene>
    <name evidence="2" type="ordered locus">Metfor_1396</name>
</gene>
<proteinExistence type="predicted"/>
<reference evidence="3" key="1">
    <citation type="submission" date="2011-12" db="EMBL/GenBank/DDBJ databases">
        <title>Complete sequence of Methanoregula formicicum SMSP.</title>
        <authorList>
            <person name="Lucas S."/>
            <person name="Han J."/>
            <person name="Lapidus A."/>
            <person name="Cheng J.-F."/>
            <person name="Goodwin L."/>
            <person name="Pitluck S."/>
            <person name="Peters L."/>
            <person name="Ovchinnikova G."/>
            <person name="Teshima H."/>
            <person name="Detter J.C."/>
            <person name="Han C."/>
            <person name="Tapia R."/>
            <person name="Land M."/>
            <person name="Hauser L."/>
            <person name="Kyrpides N."/>
            <person name="Ivanova N."/>
            <person name="Pagani I."/>
            <person name="Imachi H."/>
            <person name="Tamaki H."/>
            <person name="Sekiguchi Y."/>
            <person name="Kamagata Y."/>
            <person name="Cadillo-Quiroz H."/>
            <person name="Zinder S."/>
            <person name="Liu W.-T."/>
            <person name="Woyke T."/>
        </authorList>
    </citation>
    <scope>NUCLEOTIDE SEQUENCE [LARGE SCALE GENOMIC DNA]</scope>
    <source>
        <strain evidence="3">DSM 22288 / NBRC 105244 / SMSP</strain>
    </source>
</reference>
<dbReference type="InParanoid" id="L0HH74"/>
<dbReference type="EMBL" id="CP003167">
    <property type="protein sequence ID" value="AGB02434.1"/>
    <property type="molecule type" value="Genomic_DNA"/>
</dbReference>
<sequence length="472" mass="48540" precursor="true">MRRKTNILILVLVALFCCALVPAASAAFTADSTLADGTVIQPGTVITVSITGLSNTNEFGYRITSDNLDVTENTVRLNSVYVPFDFSNGDVTTTLSTTKGISGATTLVVRRPDGSEILRESSNPITLGANIKKGTYDVSMSGTRSGGQVGINYAVIGKVENVNPANTYDLSFTVTGINSGSITIKVTDSGTTRFERTYTVSQPPTPPNPSGGSEGYGGSVPAAPAAPAAPQQQAPAQLAPVQGTTTTTATIAHNEQGQVLANYEIETDPAAGFSSAVSIDVGTTAVMGPGTPNAGQPVGEISVTPLDPATVTIDTATSGTFSFSGLAIECGPTGAQFTGSPVTISFTMTAAQWADAIAAVNGNIAAMTIQTFDPATNAWVEVPTVVDPVTHTVSAQVSHFSLYAVFYKSGAATGVKTIGELAQVTPFQPRVTTAAPAVTPAPTQMAPVATPTQQGGIFDGIINWFNSLFRKQ</sequence>
<evidence type="ECO:0000313" key="3">
    <source>
        <dbReference type="Proteomes" id="UP000010824"/>
    </source>
</evidence>
<feature type="region of interest" description="Disordered" evidence="1">
    <location>
        <begin position="197"/>
        <end position="243"/>
    </location>
</feature>
<feature type="compositionally biased region" description="Low complexity" evidence="1">
    <location>
        <begin position="221"/>
        <end position="243"/>
    </location>
</feature>
<reference evidence="2 3" key="2">
    <citation type="journal article" date="2014" name="Genome Announc.">
        <title>Complete Genome Sequence of Methanoregula formicica SMSPT, a Mesophilic Hydrogenotrophic Methanogen Isolated from a Methanogenic Upflow Anaerobic Sludge Blanket Reactor.</title>
        <authorList>
            <person name="Yamamoto K."/>
            <person name="Tamaki H."/>
            <person name="Cadillo-Quiroz H."/>
            <person name="Imachi H."/>
            <person name="Kyrpides N."/>
            <person name="Woyke T."/>
            <person name="Goodwin L."/>
            <person name="Zinder S.H."/>
            <person name="Kamagata Y."/>
            <person name="Liu W.T."/>
        </authorList>
    </citation>
    <scope>NUCLEOTIDE SEQUENCE [LARGE SCALE GENOMIC DNA]</scope>
    <source>
        <strain evidence="3">DSM 22288 / NBRC 105244 / SMSP</strain>
    </source>
</reference>
<evidence type="ECO:0000256" key="1">
    <source>
        <dbReference type="SAM" id="MobiDB-lite"/>
    </source>
</evidence>
<evidence type="ECO:0000313" key="2">
    <source>
        <dbReference type="EMBL" id="AGB02434.1"/>
    </source>
</evidence>
<dbReference type="eggNOG" id="arCOG09443">
    <property type="taxonomic scope" value="Archaea"/>
</dbReference>
<accession>L0HH74</accession>
<dbReference type="HOGENOM" id="CLU_578237_0_0_2"/>
<keyword evidence="3" id="KW-1185">Reference proteome</keyword>
<protein>
    <submittedName>
        <fullName evidence="2">Uncharacterized protein</fullName>
    </submittedName>
</protein>
<dbReference type="Proteomes" id="UP000010824">
    <property type="component" value="Chromosome"/>
</dbReference>
<dbReference type="GeneID" id="14307785"/>